<dbReference type="Proteomes" id="UP000010474">
    <property type="component" value="Chromosome"/>
</dbReference>
<keyword evidence="2" id="KW-0732">Signal</keyword>
<dbReference type="eggNOG" id="ENOG5034AB2">
    <property type="taxonomic scope" value="Bacteria"/>
</dbReference>
<feature type="chain" id="PRO_5030173332" evidence="2">
    <location>
        <begin position="27"/>
        <end position="134"/>
    </location>
</feature>
<accession>K9ZEA1</accession>
<dbReference type="AlphaFoldDB" id="K9ZEA1"/>
<gene>
    <name evidence="3" type="ordered locus">Anacy_2036</name>
</gene>
<evidence type="ECO:0000256" key="2">
    <source>
        <dbReference type="SAM" id="SignalP"/>
    </source>
</evidence>
<sequence length="134" mass="14708">MKIHHILSLLLSAVILTTYSLPSTLAQTPRSDCPTLEESTLPSRQDQKVRSKINKKFNAQGQAGAYNLVVIGRYGMAAWFNKSKSTATPMAVLIDGNQVQAYILNPYSINRLLALGYPRRTAECLQQLSGEAGI</sequence>
<reference evidence="4" key="1">
    <citation type="journal article" date="2013" name="Proc. Natl. Acad. Sci. U.S.A.">
        <title>Improving the coverage of the cyanobacterial phylum using diversity-driven genome sequencing.</title>
        <authorList>
            <person name="Shih P.M."/>
            <person name="Wu D."/>
            <person name="Latifi A."/>
            <person name="Axen S.D."/>
            <person name="Fewer D.P."/>
            <person name="Talla E."/>
            <person name="Calteau A."/>
            <person name="Cai F."/>
            <person name="Tandeau de Marsac N."/>
            <person name="Rippka R."/>
            <person name="Herdman M."/>
            <person name="Sivonen K."/>
            <person name="Coursin T."/>
            <person name="Laurent T."/>
            <person name="Goodwin L."/>
            <person name="Nolan M."/>
            <person name="Davenport K.W."/>
            <person name="Han C.S."/>
            <person name="Rubin E.M."/>
            <person name="Eisen J.A."/>
            <person name="Woyke T."/>
            <person name="Gugger M."/>
            <person name="Kerfeld C.A."/>
        </authorList>
    </citation>
    <scope>NUCLEOTIDE SEQUENCE [LARGE SCALE GENOMIC DNA]</scope>
    <source>
        <strain evidence="4">ATCC 27899 / PCC 7122</strain>
    </source>
</reference>
<keyword evidence="4" id="KW-1185">Reference proteome</keyword>
<dbReference type="RefSeq" id="WP_015214162.1">
    <property type="nucleotide sequence ID" value="NC_019771.1"/>
</dbReference>
<feature type="region of interest" description="Disordered" evidence="1">
    <location>
        <begin position="25"/>
        <end position="45"/>
    </location>
</feature>
<dbReference type="EMBL" id="CP003659">
    <property type="protein sequence ID" value="AFZ57516.1"/>
    <property type="molecule type" value="Genomic_DNA"/>
</dbReference>
<dbReference type="KEGG" id="acy:Anacy_2036"/>
<evidence type="ECO:0000313" key="4">
    <source>
        <dbReference type="Proteomes" id="UP000010474"/>
    </source>
</evidence>
<proteinExistence type="predicted"/>
<name>K9ZEA1_ANACC</name>
<protein>
    <submittedName>
        <fullName evidence="3">Uncharacterized protein</fullName>
    </submittedName>
</protein>
<dbReference type="PATRIC" id="fig|272123.3.peg.2216"/>
<evidence type="ECO:0000313" key="3">
    <source>
        <dbReference type="EMBL" id="AFZ57516.1"/>
    </source>
</evidence>
<feature type="signal peptide" evidence="2">
    <location>
        <begin position="1"/>
        <end position="26"/>
    </location>
</feature>
<dbReference type="STRING" id="272123.Anacy_2036"/>
<organism evidence="3 4">
    <name type="scientific">Anabaena cylindrica (strain ATCC 27899 / PCC 7122)</name>
    <dbReference type="NCBI Taxonomy" id="272123"/>
    <lineage>
        <taxon>Bacteria</taxon>
        <taxon>Bacillati</taxon>
        <taxon>Cyanobacteriota</taxon>
        <taxon>Cyanophyceae</taxon>
        <taxon>Nostocales</taxon>
        <taxon>Nostocaceae</taxon>
        <taxon>Anabaena</taxon>
    </lineage>
</organism>
<dbReference type="HOGENOM" id="CLU_1903183_0_0_3"/>
<dbReference type="OrthoDB" id="583363at2"/>
<evidence type="ECO:0000256" key="1">
    <source>
        <dbReference type="SAM" id="MobiDB-lite"/>
    </source>
</evidence>